<feature type="binding site" evidence="7">
    <location>
        <begin position="7"/>
        <end position="11"/>
    </location>
    <ligand>
        <name>L-glutamate</name>
        <dbReference type="ChEBI" id="CHEBI:29985"/>
    </ligand>
</feature>
<keyword evidence="2 7" id="KW-0479">Metal-binding</keyword>
<dbReference type="EMBL" id="BMOY01000021">
    <property type="protein sequence ID" value="GGJ06917.1"/>
    <property type="molecule type" value="Genomic_DNA"/>
</dbReference>
<evidence type="ECO:0000256" key="6">
    <source>
        <dbReference type="ARBA" id="ARBA00023146"/>
    </source>
</evidence>
<feature type="binding site" evidence="7">
    <location>
        <position position="212"/>
    </location>
    <ligand>
        <name>L-glutamate</name>
        <dbReference type="ChEBI" id="CHEBI:29985"/>
    </ligand>
</feature>
<feature type="short sequence motif" description="'HIGH' region" evidence="7">
    <location>
        <begin position="10"/>
        <end position="20"/>
    </location>
</feature>
<feature type="binding site" evidence="7">
    <location>
        <position position="135"/>
    </location>
    <ligand>
        <name>Zn(2+)</name>
        <dbReference type="ChEBI" id="CHEBI:29105"/>
    </ligand>
</feature>
<feature type="binding site" evidence="7">
    <location>
        <position position="109"/>
    </location>
    <ligand>
        <name>Zn(2+)</name>
        <dbReference type="ChEBI" id="CHEBI:29105"/>
    </ligand>
</feature>
<dbReference type="PROSITE" id="PS00178">
    <property type="entry name" value="AA_TRNA_LIGASE_I"/>
    <property type="match status" value="1"/>
</dbReference>
<sequence>MEKVRGRFAPTPSGWLHLGNAWTALWAWLHARQANGSFILRMEDIDLPRCKPEYAAQILDDLRWLGLDWDEGPDVGGPFAPYAQRARSRLYLDALARLRRDGRLYPCFCSRAELLAIARAPHGLGSEGPAYPGTCRRLTPAEQADRARRKRPAWRFAMPDAPISFDDLVLGPQSFPPGAGGDFIVERADGVIAYQLAVVVDDAAMAVTHVVRGADLLDSTPRQIWLYDALGLPAPRFAHVPLLLGPDGRRLAKRDATLTLPGLRAHGVAPERVVGLLAHCAGLSETPEPLRPADLLPHFRLHRLPREPVRLPAGFAAWLGAGAT</sequence>
<reference evidence="10" key="2">
    <citation type="submission" date="2020-09" db="EMBL/GenBank/DDBJ databases">
        <authorList>
            <person name="Sun Q."/>
            <person name="Ohkuma M."/>
        </authorList>
    </citation>
    <scope>NUCLEOTIDE SEQUENCE</scope>
    <source>
        <strain evidence="10">JCM 18487</strain>
    </source>
</reference>
<accession>A0A917KBW9</accession>
<comment type="function">
    <text evidence="7">Catalyzes the tRNA-independent activation of glutamate in presence of ATP and the subsequent transfer of glutamate onto a tRNA(Asp). Glutamate is transferred on the 2-amino-5-(4,5-dihydroxy-2-cyclopenten-1-yl) moiety of the queuosine in the wobble position of the QUC anticodon.</text>
</comment>
<feature type="binding site" evidence="7">
    <location>
        <position position="194"/>
    </location>
    <ligand>
        <name>L-glutamate</name>
        <dbReference type="ChEBI" id="CHEBI:29985"/>
    </ligand>
</feature>
<keyword evidence="4 7" id="KW-0862">Zinc</keyword>
<dbReference type="InterPro" id="IPR014729">
    <property type="entry name" value="Rossmann-like_a/b/a_fold"/>
</dbReference>
<dbReference type="InterPro" id="IPR020058">
    <property type="entry name" value="Glu/Gln-tRNA-synth_Ib_cat-dom"/>
</dbReference>
<dbReference type="InterPro" id="IPR001412">
    <property type="entry name" value="aa-tRNA-synth_I_CS"/>
</dbReference>
<dbReference type="GO" id="GO:0008270">
    <property type="term" value="F:zinc ion binding"/>
    <property type="evidence" value="ECO:0007669"/>
    <property type="project" value="UniProtKB-UniRule"/>
</dbReference>
<dbReference type="InterPro" id="IPR049940">
    <property type="entry name" value="GluQ/Sye"/>
</dbReference>
<dbReference type="PRINTS" id="PR00987">
    <property type="entry name" value="TRNASYNTHGLU"/>
</dbReference>
<name>A0A917KBW9_9BACL</name>
<dbReference type="Proteomes" id="UP000637695">
    <property type="component" value="Unassembled WGS sequence"/>
</dbReference>
<keyword evidence="6 7" id="KW-0030">Aminoacyl-tRNA synthetase</keyword>
<dbReference type="GO" id="GO:0006400">
    <property type="term" value="P:tRNA modification"/>
    <property type="evidence" value="ECO:0007669"/>
    <property type="project" value="InterPro"/>
</dbReference>
<evidence type="ECO:0000256" key="3">
    <source>
        <dbReference type="ARBA" id="ARBA00022741"/>
    </source>
</evidence>
<dbReference type="PANTHER" id="PTHR43311:SF1">
    <property type="entry name" value="GLUTAMYL-Q TRNA(ASP) SYNTHETASE"/>
    <property type="match status" value="1"/>
</dbReference>
<keyword evidence="3 7" id="KW-0547">Nucleotide-binding</keyword>
<keyword evidence="11" id="KW-1185">Reference proteome</keyword>
<dbReference type="GO" id="GO:0004818">
    <property type="term" value="F:glutamate-tRNA ligase activity"/>
    <property type="evidence" value="ECO:0007669"/>
    <property type="project" value="TreeGrafter"/>
</dbReference>
<dbReference type="GO" id="GO:0005829">
    <property type="term" value="C:cytosol"/>
    <property type="evidence" value="ECO:0007669"/>
    <property type="project" value="TreeGrafter"/>
</dbReference>
<dbReference type="GO" id="GO:0006424">
    <property type="term" value="P:glutamyl-tRNA aminoacylation"/>
    <property type="evidence" value="ECO:0007669"/>
    <property type="project" value="InterPro"/>
</dbReference>
<proteinExistence type="inferred from homology"/>
<dbReference type="NCBIfam" id="NF004314">
    <property type="entry name" value="PRK05710.1-3"/>
    <property type="match status" value="1"/>
</dbReference>
<feature type="binding site" evidence="7">
    <location>
        <position position="131"/>
    </location>
    <ligand>
        <name>Zn(2+)</name>
        <dbReference type="ChEBI" id="CHEBI:29105"/>
    </ligand>
</feature>
<dbReference type="Gene3D" id="3.40.50.620">
    <property type="entry name" value="HUPs"/>
    <property type="match status" value="1"/>
</dbReference>
<dbReference type="Pfam" id="PF00749">
    <property type="entry name" value="tRNA-synt_1c"/>
    <property type="match status" value="1"/>
</dbReference>
<evidence type="ECO:0000256" key="2">
    <source>
        <dbReference type="ARBA" id="ARBA00022723"/>
    </source>
</evidence>
<feature type="domain" description="Glutamyl/glutaminyl-tRNA synthetase class Ib catalytic" evidence="9">
    <location>
        <begin position="3"/>
        <end position="274"/>
    </location>
</feature>
<evidence type="ECO:0000313" key="11">
    <source>
        <dbReference type="Proteomes" id="UP000637695"/>
    </source>
</evidence>
<evidence type="ECO:0000256" key="1">
    <source>
        <dbReference type="ARBA" id="ARBA00022598"/>
    </source>
</evidence>
<dbReference type="AlphaFoldDB" id="A0A917KBW9"/>
<dbReference type="InterPro" id="IPR000924">
    <property type="entry name" value="Glu/Gln-tRNA-synth"/>
</dbReference>
<dbReference type="PANTHER" id="PTHR43311">
    <property type="entry name" value="GLUTAMATE--TRNA LIGASE"/>
    <property type="match status" value="1"/>
</dbReference>
<feature type="binding site" evidence="7">
    <location>
        <position position="43"/>
    </location>
    <ligand>
        <name>L-glutamate</name>
        <dbReference type="ChEBI" id="CHEBI:29985"/>
    </ligand>
</feature>
<organism evidence="10 11">
    <name type="scientific">Alicyclobacillus cellulosilyticus</name>
    <dbReference type="NCBI Taxonomy" id="1003997"/>
    <lineage>
        <taxon>Bacteria</taxon>
        <taxon>Bacillati</taxon>
        <taxon>Bacillota</taxon>
        <taxon>Bacilli</taxon>
        <taxon>Bacillales</taxon>
        <taxon>Alicyclobacillaceae</taxon>
        <taxon>Alicyclobacillus</taxon>
    </lineage>
</organism>
<gene>
    <name evidence="7 10" type="primary">gluQ</name>
    <name evidence="10" type="ORF">GCM10010885_15090</name>
</gene>
<feature type="short sequence motif" description="'KMSKS' region" evidence="7">
    <location>
        <begin position="250"/>
        <end position="254"/>
    </location>
</feature>
<evidence type="ECO:0000313" key="10">
    <source>
        <dbReference type="EMBL" id="GGJ06917.1"/>
    </source>
</evidence>
<feature type="binding site" evidence="7">
    <location>
        <position position="253"/>
    </location>
    <ligand>
        <name>ATP</name>
        <dbReference type="ChEBI" id="CHEBI:30616"/>
    </ligand>
</feature>
<dbReference type="RefSeq" id="WP_188882175.1">
    <property type="nucleotide sequence ID" value="NZ_BMOY01000021.1"/>
</dbReference>
<dbReference type="SUPFAM" id="SSF52374">
    <property type="entry name" value="Nucleotidylyl transferase"/>
    <property type="match status" value="1"/>
</dbReference>
<dbReference type="NCBIfam" id="TIGR03838">
    <property type="entry name" value="queuosine_YadB"/>
    <property type="match status" value="1"/>
</dbReference>
<comment type="similarity">
    <text evidence="7">Belongs to the class-I aminoacyl-tRNA synthetase family. GluQ subfamily.</text>
</comment>
<keyword evidence="8" id="KW-0648">Protein biosynthesis</keyword>
<dbReference type="InterPro" id="IPR022380">
    <property type="entry name" value="Glu-Q_tRNA(Asp)_Synthase"/>
</dbReference>
<evidence type="ECO:0000256" key="8">
    <source>
        <dbReference type="RuleBase" id="RU363037"/>
    </source>
</evidence>
<reference evidence="10" key="1">
    <citation type="journal article" date="2014" name="Int. J. Syst. Evol. Microbiol.">
        <title>Complete genome sequence of Corynebacterium casei LMG S-19264T (=DSM 44701T), isolated from a smear-ripened cheese.</title>
        <authorList>
            <consortium name="US DOE Joint Genome Institute (JGI-PGF)"/>
            <person name="Walter F."/>
            <person name="Albersmeier A."/>
            <person name="Kalinowski J."/>
            <person name="Ruckert C."/>
        </authorList>
    </citation>
    <scope>NUCLEOTIDE SEQUENCE</scope>
    <source>
        <strain evidence="10">JCM 18487</strain>
    </source>
</reference>
<dbReference type="HAMAP" id="MF_01428">
    <property type="entry name" value="Glu_Q_tRNA_synth"/>
    <property type="match status" value="1"/>
</dbReference>
<evidence type="ECO:0000259" key="9">
    <source>
        <dbReference type="Pfam" id="PF00749"/>
    </source>
</evidence>
<comment type="cofactor">
    <cofactor evidence="7">
        <name>Zn(2+)</name>
        <dbReference type="ChEBI" id="CHEBI:29105"/>
    </cofactor>
    <text evidence="7">Binds 1 zinc ion per subunit.</text>
</comment>
<dbReference type="GO" id="GO:0005524">
    <property type="term" value="F:ATP binding"/>
    <property type="evidence" value="ECO:0007669"/>
    <property type="project" value="UniProtKB-KW"/>
</dbReference>
<keyword evidence="5 7" id="KW-0067">ATP-binding</keyword>
<keyword evidence="1 7" id="KW-0436">Ligase</keyword>
<dbReference type="EC" id="6.1.1.-" evidence="7"/>
<dbReference type="NCBIfam" id="NF004315">
    <property type="entry name" value="PRK05710.1-4"/>
    <property type="match status" value="1"/>
</dbReference>
<comment type="caution">
    <text evidence="10">The sequence shown here is derived from an EMBL/GenBank/DDBJ whole genome shotgun (WGS) entry which is preliminary data.</text>
</comment>
<evidence type="ECO:0000256" key="5">
    <source>
        <dbReference type="ARBA" id="ARBA00022840"/>
    </source>
</evidence>
<evidence type="ECO:0000256" key="7">
    <source>
        <dbReference type="HAMAP-Rule" id="MF_01428"/>
    </source>
</evidence>
<protein>
    <recommendedName>
        <fullName evidence="7">Glutamyl-Q tRNA(Asp) synthetase</fullName>
        <shortName evidence="7">Glu-Q-RSs</shortName>
        <ecNumber evidence="7">6.1.1.-</ecNumber>
    </recommendedName>
</protein>
<feature type="binding site" evidence="7">
    <location>
        <position position="107"/>
    </location>
    <ligand>
        <name>Zn(2+)</name>
        <dbReference type="ChEBI" id="CHEBI:29105"/>
    </ligand>
</feature>
<evidence type="ECO:0000256" key="4">
    <source>
        <dbReference type="ARBA" id="ARBA00022833"/>
    </source>
</evidence>